<dbReference type="PANTHER" id="PTHR46328">
    <property type="entry name" value="FAR-RED IMPAIRED RESPONSIVE (FAR1) FAMILY PROTEIN-RELATED"/>
    <property type="match status" value="1"/>
</dbReference>
<dbReference type="PANTHER" id="PTHR46328:SF27">
    <property type="entry name" value="OS12G0287500 PROTEIN"/>
    <property type="match status" value="1"/>
</dbReference>
<feature type="domain" description="FAR1" evidence="1">
    <location>
        <begin position="13"/>
        <end position="102"/>
    </location>
</feature>
<dbReference type="AlphaFoldDB" id="A0A9Q1GWR4"/>
<proteinExistence type="predicted"/>
<reference evidence="2" key="1">
    <citation type="submission" date="2022-04" db="EMBL/GenBank/DDBJ databases">
        <title>Carnegiea gigantea Genome sequencing and assembly v2.</title>
        <authorList>
            <person name="Copetti D."/>
            <person name="Sanderson M.J."/>
            <person name="Burquez A."/>
            <person name="Wojciechowski M.F."/>
        </authorList>
    </citation>
    <scope>NUCLEOTIDE SEQUENCE</scope>
    <source>
        <strain evidence="2">SGP5-SGP5p</strain>
        <tissue evidence="2">Aerial part</tissue>
    </source>
</reference>
<dbReference type="Proteomes" id="UP001153076">
    <property type="component" value="Unassembled WGS sequence"/>
</dbReference>
<dbReference type="InterPro" id="IPR004330">
    <property type="entry name" value="FAR1_DNA_bnd_dom"/>
</dbReference>
<gene>
    <name evidence="2" type="ORF">Cgig2_015884</name>
</gene>
<evidence type="ECO:0000259" key="1">
    <source>
        <dbReference type="Pfam" id="PF03101"/>
    </source>
</evidence>
<accession>A0A9Q1GWR4</accession>
<sequence>MKFQNIEDALACYKRCANCVGFSIRKSSNIKNKLGKIWKVFVYTKQGYREPYKTPPQSAVTLTNAISRARKIIEERKVKQRRVETREGCNACMVVSFINDGRDGDKLQYVINAAESIQQKREEVADGTMPSVAIGAAPSLASDVQTNLVLSPFLAELGLWFFSFVADGESYVLDFVPNRCNGEPLNSGGIHTRGSCCCSI</sequence>
<protein>
    <recommendedName>
        <fullName evidence="1">FAR1 domain-containing protein</fullName>
    </recommendedName>
</protein>
<evidence type="ECO:0000313" key="3">
    <source>
        <dbReference type="Proteomes" id="UP001153076"/>
    </source>
</evidence>
<comment type="caution">
    <text evidence="2">The sequence shown here is derived from an EMBL/GenBank/DDBJ whole genome shotgun (WGS) entry which is preliminary data.</text>
</comment>
<keyword evidence="3" id="KW-1185">Reference proteome</keyword>
<name>A0A9Q1GWR4_9CARY</name>
<organism evidence="2 3">
    <name type="scientific">Carnegiea gigantea</name>
    <dbReference type="NCBI Taxonomy" id="171969"/>
    <lineage>
        <taxon>Eukaryota</taxon>
        <taxon>Viridiplantae</taxon>
        <taxon>Streptophyta</taxon>
        <taxon>Embryophyta</taxon>
        <taxon>Tracheophyta</taxon>
        <taxon>Spermatophyta</taxon>
        <taxon>Magnoliopsida</taxon>
        <taxon>eudicotyledons</taxon>
        <taxon>Gunneridae</taxon>
        <taxon>Pentapetalae</taxon>
        <taxon>Caryophyllales</taxon>
        <taxon>Cactineae</taxon>
        <taxon>Cactaceae</taxon>
        <taxon>Cactoideae</taxon>
        <taxon>Echinocereeae</taxon>
        <taxon>Carnegiea</taxon>
    </lineage>
</organism>
<evidence type="ECO:0000313" key="2">
    <source>
        <dbReference type="EMBL" id="KAJ8428366.1"/>
    </source>
</evidence>
<dbReference type="Pfam" id="PF03101">
    <property type="entry name" value="FAR1"/>
    <property type="match status" value="1"/>
</dbReference>
<dbReference type="EMBL" id="JAKOGI010001017">
    <property type="protein sequence ID" value="KAJ8428366.1"/>
    <property type="molecule type" value="Genomic_DNA"/>
</dbReference>